<evidence type="ECO:0000313" key="2">
    <source>
        <dbReference type="Proteomes" id="UP000236291"/>
    </source>
</evidence>
<protein>
    <recommendedName>
        <fullName evidence="3">DUF659 domain-containing protein</fullName>
    </recommendedName>
</protein>
<reference evidence="1 2" key="1">
    <citation type="journal article" date="2014" name="Am. J. Bot.">
        <title>Genome assembly and annotation for red clover (Trifolium pratense; Fabaceae).</title>
        <authorList>
            <person name="Istvanek J."/>
            <person name="Jaros M."/>
            <person name="Krenek A."/>
            <person name="Repkova J."/>
        </authorList>
    </citation>
    <scope>NUCLEOTIDE SEQUENCE [LARGE SCALE GENOMIC DNA]</scope>
    <source>
        <strain evidence="2">cv. Tatra</strain>
        <tissue evidence="1">Young leaves</tissue>
    </source>
</reference>
<name>A0A2K3L982_TRIPR</name>
<organism evidence="1 2">
    <name type="scientific">Trifolium pratense</name>
    <name type="common">Red clover</name>
    <dbReference type="NCBI Taxonomy" id="57577"/>
    <lineage>
        <taxon>Eukaryota</taxon>
        <taxon>Viridiplantae</taxon>
        <taxon>Streptophyta</taxon>
        <taxon>Embryophyta</taxon>
        <taxon>Tracheophyta</taxon>
        <taxon>Spermatophyta</taxon>
        <taxon>Magnoliopsida</taxon>
        <taxon>eudicotyledons</taxon>
        <taxon>Gunneridae</taxon>
        <taxon>Pentapetalae</taxon>
        <taxon>rosids</taxon>
        <taxon>fabids</taxon>
        <taxon>Fabales</taxon>
        <taxon>Fabaceae</taxon>
        <taxon>Papilionoideae</taxon>
        <taxon>50 kb inversion clade</taxon>
        <taxon>NPAAA clade</taxon>
        <taxon>Hologalegina</taxon>
        <taxon>IRL clade</taxon>
        <taxon>Trifolieae</taxon>
        <taxon>Trifolium</taxon>
    </lineage>
</organism>
<accession>A0A2K3L982</accession>
<reference evidence="1 2" key="2">
    <citation type="journal article" date="2017" name="Front. Plant Sci.">
        <title>Gene Classification and Mining of Molecular Markers Useful in Red Clover (Trifolium pratense) Breeding.</title>
        <authorList>
            <person name="Istvanek J."/>
            <person name="Dluhosova J."/>
            <person name="Dluhos P."/>
            <person name="Patkova L."/>
            <person name="Nedelnik J."/>
            <person name="Repkova J."/>
        </authorList>
    </citation>
    <scope>NUCLEOTIDE SEQUENCE [LARGE SCALE GENOMIC DNA]</scope>
    <source>
        <strain evidence="2">cv. Tatra</strain>
        <tissue evidence="1">Young leaves</tissue>
    </source>
</reference>
<dbReference type="Proteomes" id="UP000236291">
    <property type="component" value="Unassembled WGS sequence"/>
</dbReference>
<dbReference type="AlphaFoldDB" id="A0A2K3L982"/>
<dbReference type="EMBL" id="ASHM01028509">
    <property type="protein sequence ID" value="PNX75087.1"/>
    <property type="molecule type" value="Genomic_DNA"/>
</dbReference>
<comment type="caution">
    <text evidence="1">The sequence shown here is derived from an EMBL/GenBank/DDBJ whole genome shotgun (WGS) entry which is preliminary data.</text>
</comment>
<sequence>MCLLDGALLPEVGRSNGQNKIQRVTQYTSLLNEMKRSYNGNNECITALNIDLVANNYTLPPAKPVAIFKIMDEVVENEKVGEDNVVQVVTDNVINYKAASEKARGCIGCLVVLT</sequence>
<proteinExistence type="predicted"/>
<evidence type="ECO:0000313" key="1">
    <source>
        <dbReference type="EMBL" id="PNX75087.1"/>
    </source>
</evidence>
<evidence type="ECO:0008006" key="3">
    <source>
        <dbReference type="Google" id="ProtNLM"/>
    </source>
</evidence>
<gene>
    <name evidence="1" type="ORF">L195_g031018</name>
</gene>